<sequence length="63" mass="7021">MSKKTKLAHNAAYNRMLIVIGILSFMFFYFAIGAGYLSSFTIASLPIIVGIANLKEIRNKHKS</sequence>
<reference evidence="2 3" key="1">
    <citation type="submission" date="2023-08" db="EMBL/GenBank/DDBJ databases">
        <title>Whole genome sequencing of Staphylococcus coagulans NN-2474.</title>
        <authorList>
            <person name="Kropotov V.S."/>
            <person name="Boriskina E.V."/>
            <person name="Gordinskaya N.A."/>
            <person name="Shkurkina I.S."/>
            <person name="Kryazhev D.V."/>
            <person name="Alekseeva A.E."/>
            <person name="Makhova M.A."/>
        </authorList>
    </citation>
    <scope>NUCLEOTIDE SEQUENCE [LARGE SCALE GENOMIC DNA]</scope>
    <source>
        <strain evidence="2 3">NN-2474</strain>
    </source>
</reference>
<gene>
    <name evidence="2" type="ORF">RCO12_11615</name>
</gene>
<dbReference type="RefSeq" id="WP_060830441.1">
    <property type="nucleotide sequence ID" value="NZ_CP092966.1"/>
</dbReference>
<keyword evidence="1" id="KW-0812">Transmembrane</keyword>
<dbReference type="EMBL" id="JAVJGV010000104">
    <property type="protein sequence ID" value="MDR5604056.1"/>
    <property type="molecule type" value="Genomic_DNA"/>
</dbReference>
<dbReference type="GeneID" id="72415431"/>
<accession>A0ABU1F105</accession>
<name>A0ABU1F105_9STAP</name>
<evidence type="ECO:0000256" key="1">
    <source>
        <dbReference type="SAM" id="Phobius"/>
    </source>
</evidence>
<feature type="transmembrane region" description="Helical" evidence="1">
    <location>
        <begin position="36"/>
        <end position="54"/>
    </location>
</feature>
<keyword evidence="1" id="KW-1133">Transmembrane helix</keyword>
<protein>
    <submittedName>
        <fullName evidence="2">Uncharacterized protein</fullName>
    </submittedName>
</protein>
<evidence type="ECO:0000313" key="2">
    <source>
        <dbReference type="EMBL" id="MDR5604056.1"/>
    </source>
</evidence>
<dbReference type="Proteomes" id="UP001255050">
    <property type="component" value="Unassembled WGS sequence"/>
</dbReference>
<feature type="transmembrane region" description="Helical" evidence="1">
    <location>
        <begin position="12"/>
        <end position="30"/>
    </location>
</feature>
<keyword evidence="1" id="KW-0472">Membrane</keyword>
<comment type="caution">
    <text evidence="2">The sequence shown here is derived from an EMBL/GenBank/DDBJ whole genome shotgun (WGS) entry which is preliminary data.</text>
</comment>
<organism evidence="2 3">
    <name type="scientific">Staphylococcus coagulans</name>
    <dbReference type="NCBI Taxonomy" id="74706"/>
    <lineage>
        <taxon>Bacteria</taxon>
        <taxon>Bacillati</taxon>
        <taxon>Bacillota</taxon>
        <taxon>Bacilli</taxon>
        <taxon>Bacillales</taxon>
        <taxon>Staphylococcaceae</taxon>
        <taxon>Staphylococcus</taxon>
    </lineage>
</organism>
<proteinExistence type="predicted"/>
<evidence type="ECO:0000313" key="3">
    <source>
        <dbReference type="Proteomes" id="UP001255050"/>
    </source>
</evidence>
<keyword evidence="3" id="KW-1185">Reference proteome</keyword>